<evidence type="ECO:0000259" key="11">
    <source>
        <dbReference type="PROSITE" id="PS50972"/>
    </source>
</evidence>
<evidence type="ECO:0000256" key="9">
    <source>
        <dbReference type="ARBA" id="ARBA00022909"/>
    </source>
</evidence>
<proteinExistence type="inferred from homology"/>
<comment type="similarity">
    <text evidence="4 10">Belongs to the DHPS family.</text>
</comment>
<evidence type="ECO:0000256" key="7">
    <source>
        <dbReference type="ARBA" id="ARBA00022723"/>
    </source>
</evidence>
<comment type="caution">
    <text evidence="12">The sequence shown here is derived from an EMBL/GenBank/DDBJ whole genome shotgun (WGS) entry which is preliminary data.</text>
</comment>
<evidence type="ECO:0000313" key="13">
    <source>
        <dbReference type="Proteomes" id="UP001501475"/>
    </source>
</evidence>
<gene>
    <name evidence="12" type="primary">folP</name>
    <name evidence="12" type="ORF">GCM10009810_16240</name>
</gene>
<keyword evidence="9 10" id="KW-0289">Folate biosynthesis</keyword>
<evidence type="ECO:0000256" key="2">
    <source>
        <dbReference type="ARBA" id="ARBA00001946"/>
    </source>
</evidence>
<comment type="catalytic activity">
    <reaction evidence="1">
        <text>(7,8-dihydropterin-6-yl)methyl diphosphate + 4-aminobenzoate = 7,8-dihydropteroate + diphosphate</text>
        <dbReference type="Rhea" id="RHEA:19949"/>
        <dbReference type="ChEBI" id="CHEBI:17836"/>
        <dbReference type="ChEBI" id="CHEBI:17839"/>
        <dbReference type="ChEBI" id="CHEBI:33019"/>
        <dbReference type="ChEBI" id="CHEBI:72950"/>
        <dbReference type="EC" id="2.5.1.15"/>
    </reaction>
</comment>
<keyword evidence="7 10" id="KW-0479">Metal-binding</keyword>
<comment type="function">
    <text evidence="10">Catalyzes the condensation of para-aminobenzoate (pABA) with 6-hydroxymethyl-7,8-dihydropterin diphosphate (DHPt-PP) to form 7,8-dihydropteroate (H2Pte), the immediate precursor of folate derivatives.</text>
</comment>
<dbReference type="PROSITE" id="PS00792">
    <property type="entry name" value="DHPS_1"/>
    <property type="match status" value="1"/>
</dbReference>
<dbReference type="EC" id="2.5.1.15" evidence="5 10"/>
<dbReference type="InterPro" id="IPR011005">
    <property type="entry name" value="Dihydropteroate_synth-like_sf"/>
</dbReference>
<dbReference type="SUPFAM" id="SSF51717">
    <property type="entry name" value="Dihydropteroate synthetase-like"/>
    <property type="match status" value="1"/>
</dbReference>
<evidence type="ECO:0000256" key="8">
    <source>
        <dbReference type="ARBA" id="ARBA00022842"/>
    </source>
</evidence>
<comment type="cofactor">
    <cofactor evidence="2 10">
        <name>Mg(2+)</name>
        <dbReference type="ChEBI" id="CHEBI:18420"/>
    </cofactor>
</comment>
<dbReference type="PANTHER" id="PTHR20941:SF1">
    <property type="entry name" value="FOLIC ACID SYNTHESIS PROTEIN FOL1"/>
    <property type="match status" value="1"/>
</dbReference>
<dbReference type="PANTHER" id="PTHR20941">
    <property type="entry name" value="FOLATE SYNTHESIS PROTEINS"/>
    <property type="match status" value="1"/>
</dbReference>
<feature type="domain" description="Pterin-binding" evidence="11">
    <location>
        <begin position="4"/>
        <end position="261"/>
    </location>
</feature>
<keyword evidence="13" id="KW-1185">Reference proteome</keyword>
<comment type="pathway">
    <text evidence="3 10">Cofactor biosynthesis; tetrahydrofolate biosynthesis; 7,8-dihydrofolate from 2-amino-4-hydroxy-6-hydroxymethyl-7,8-dihydropteridine diphosphate and 4-aminobenzoate: step 1/2.</text>
</comment>
<evidence type="ECO:0000256" key="3">
    <source>
        <dbReference type="ARBA" id="ARBA00004763"/>
    </source>
</evidence>
<keyword evidence="8 10" id="KW-0460">Magnesium</keyword>
<evidence type="ECO:0000256" key="10">
    <source>
        <dbReference type="RuleBase" id="RU361205"/>
    </source>
</evidence>
<protein>
    <recommendedName>
        <fullName evidence="5 10">Dihydropteroate synthase</fullName>
        <shortName evidence="10">DHPS</shortName>
        <ecNumber evidence="5 10">2.5.1.15</ecNumber>
    </recommendedName>
    <alternativeName>
        <fullName evidence="10">Dihydropteroate pyrophosphorylase</fullName>
    </alternativeName>
</protein>
<evidence type="ECO:0000256" key="5">
    <source>
        <dbReference type="ARBA" id="ARBA00012458"/>
    </source>
</evidence>
<accession>A0ABP4WQX5</accession>
<dbReference type="PROSITE" id="PS00793">
    <property type="entry name" value="DHPS_2"/>
    <property type="match status" value="1"/>
</dbReference>
<evidence type="ECO:0000256" key="4">
    <source>
        <dbReference type="ARBA" id="ARBA00009503"/>
    </source>
</evidence>
<evidence type="ECO:0000256" key="6">
    <source>
        <dbReference type="ARBA" id="ARBA00022679"/>
    </source>
</evidence>
<dbReference type="Gene3D" id="3.20.20.20">
    <property type="entry name" value="Dihydropteroate synthase-like"/>
    <property type="match status" value="1"/>
</dbReference>
<keyword evidence="6 10" id="KW-0808">Transferase</keyword>
<dbReference type="PROSITE" id="PS50972">
    <property type="entry name" value="PTERIN_BINDING"/>
    <property type="match status" value="1"/>
</dbReference>
<evidence type="ECO:0000256" key="1">
    <source>
        <dbReference type="ARBA" id="ARBA00000012"/>
    </source>
</evidence>
<dbReference type="Pfam" id="PF00809">
    <property type="entry name" value="Pterin_bind"/>
    <property type="match status" value="1"/>
</dbReference>
<dbReference type="InterPro" id="IPR000489">
    <property type="entry name" value="Pterin-binding_dom"/>
</dbReference>
<evidence type="ECO:0000313" key="12">
    <source>
        <dbReference type="EMBL" id="GAA1757590.1"/>
    </source>
</evidence>
<dbReference type="CDD" id="cd00739">
    <property type="entry name" value="DHPS"/>
    <property type="match status" value="1"/>
</dbReference>
<sequence length="274" mass="28624">MSGPVLVGVVNVTPDSFSDGGAWFDADAAVEHGRELMAAGADVVDVGGESTRPGALRPDLDEELRRTIPVVAALATSGAMVSIDTMRAEVAQAAIAAGARIVNDVSGALADPGMASVVADAGVDFVAMHWRGHSATMQARAHYDDVMADVCRELTTRIDALTSQGVRPEQIILDPGLGFAKLPEHNWALLRGLPEIMALGHRVLVGTSRKRFLGLVGRSEETIRGADEREVATAVTSAYAAEAGVWGIRVHDITATRDALDVATAWGKLPGGGE</sequence>
<name>A0ABP4WQX5_9MICO</name>
<dbReference type="InterPro" id="IPR006390">
    <property type="entry name" value="DHP_synth_dom"/>
</dbReference>
<organism evidence="12 13">
    <name type="scientific">Nostocoides vanveenii</name>
    <dbReference type="NCBI Taxonomy" id="330835"/>
    <lineage>
        <taxon>Bacteria</taxon>
        <taxon>Bacillati</taxon>
        <taxon>Actinomycetota</taxon>
        <taxon>Actinomycetes</taxon>
        <taxon>Micrococcales</taxon>
        <taxon>Intrasporangiaceae</taxon>
        <taxon>Nostocoides</taxon>
    </lineage>
</organism>
<dbReference type="InterPro" id="IPR045031">
    <property type="entry name" value="DHP_synth-like"/>
</dbReference>
<dbReference type="Proteomes" id="UP001501475">
    <property type="component" value="Unassembled WGS sequence"/>
</dbReference>
<dbReference type="RefSeq" id="WP_344064596.1">
    <property type="nucleotide sequence ID" value="NZ_BAAAPN010000043.1"/>
</dbReference>
<reference evidence="13" key="1">
    <citation type="journal article" date="2019" name="Int. J. Syst. Evol. Microbiol.">
        <title>The Global Catalogue of Microorganisms (GCM) 10K type strain sequencing project: providing services to taxonomists for standard genome sequencing and annotation.</title>
        <authorList>
            <consortium name="The Broad Institute Genomics Platform"/>
            <consortium name="The Broad Institute Genome Sequencing Center for Infectious Disease"/>
            <person name="Wu L."/>
            <person name="Ma J."/>
        </authorList>
    </citation>
    <scope>NUCLEOTIDE SEQUENCE [LARGE SCALE GENOMIC DNA]</scope>
    <source>
        <strain evidence="13">JCM 15591</strain>
    </source>
</reference>
<dbReference type="NCBIfam" id="TIGR01496">
    <property type="entry name" value="DHPS"/>
    <property type="match status" value="1"/>
</dbReference>
<dbReference type="EMBL" id="BAAAPN010000043">
    <property type="protein sequence ID" value="GAA1757590.1"/>
    <property type="molecule type" value="Genomic_DNA"/>
</dbReference>